<name>A0A0G1AG71_9BACT</name>
<dbReference type="EMBL" id="LCCN01000002">
    <property type="protein sequence ID" value="KKS33086.1"/>
    <property type="molecule type" value="Genomic_DNA"/>
</dbReference>
<dbReference type="SUPFAM" id="SSF48452">
    <property type="entry name" value="TPR-like"/>
    <property type="match status" value="1"/>
</dbReference>
<dbReference type="STRING" id="1618356.UU93_C0002G0014"/>
<dbReference type="Proteomes" id="UP000034160">
    <property type="component" value="Unassembled WGS sequence"/>
</dbReference>
<evidence type="ECO:0000256" key="1">
    <source>
        <dbReference type="SAM" id="MobiDB-lite"/>
    </source>
</evidence>
<dbReference type="InterPro" id="IPR011990">
    <property type="entry name" value="TPR-like_helical_dom_sf"/>
</dbReference>
<comment type="caution">
    <text evidence="2">The sequence shown here is derived from an EMBL/GenBank/DDBJ whole genome shotgun (WGS) entry which is preliminary data.</text>
</comment>
<feature type="region of interest" description="Disordered" evidence="1">
    <location>
        <begin position="222"/>
        <end position="254"/>
    </location>
</feature>
<feature type="compositionally biased region" description="Basic and acidic residues" evidence="1">
    <location>
        <begin position="239"/>
        <end position="248"/>
    </location>
</feature>
<evidence type="ECO:0000313" key="3">
    <source>
        <dbReference type="Proteomes" id="UP000034160"/>
    </source>
</evidence>
<proteinExistence type="predicted"/>
<reference evidence="2 3" key="1">
    <citation type="journal article" date="2015" name="Nature">
        <title>rRNA introns, odd ribosomes, and small enigmatic genomes across a large radiation of phyla.</title>
        <authorList>
            <person name="Brown C.T."/>
            <person name="Hug L.A."/>
            <person name="Thomas B.C."/>
            <person name="Sharon I."/>
            <person name="Castelle C.J."/>
            <person name="Singh A."/>
            <person name="Wilkins M.J."/>
            <person name="Williams K.H."/>
            <person name="Banfield J.F."/>
        </authorList>
    </citation>
    <scope>NUCLEOTIDE SEQUENCE [LARGE SCALE GENOMIC DNA]</scope>
</reference>
<accession>A0A0G1AG71</accession>
<gene>
    <name evidence="2" type="ORF">UU93_C0002G0014</name>
</gene>
<dbReference type="AlphaFoldDB" id="A0A0G1AG71"/>
<sequence>MNPDLIQQAISAALSGNWKEAVKINLVILKKNPRDVDTLNRLSHAYLETGFKTKSGEISKKVLKIDKFNTIATKSLVALKDIKIDRSKKSGSQSTLGSSISMFLEEPGITKTVTLINLGEEKTIRSIRPGNPVKIAAHGHNVAVVSVANQYLGRLPDDLASRLRPLINEGNTYSCWIKSTTNGVKVFVRETYRCQKFRHIPSFPLTEKLAYAAFTPPELVHEEKPDVLATEYQEEDGRESEKVNREEPNPEAME</sequence>
<protein>
    <submittedName>
        <fullName evidence="2">Tetratricopeptide TPR_2 repeat protein</fullName>
    </submittedName>
</protein>
<organism evidence="2 3">
    <name type="scientific">Candidatus Amesbacteria bacterium GW2011_GWA2_42_12</name>
    <dbReference type="NCBI Taxonomy" id="1618356"/>
    <lineage>
        <taxon>Bacteria</taxon>
        <taxon>Candidatus Amesiibacteriota</taxon>
    </lineage>
</organism>
<evidence type="ECO:0000313" key="2">
    <source>
        <dbReference type="EMBL" id="KKS33086.1"/>
    </source>
</evidence>